<name>A0A0K0G5I7_STRVS</name>
<reference evidence="2" key="2">
    <citation type="submission" date="2015-08" db="UniProtKB">
        <authorList>
            <consortium name="WormBaseParasite"/>
        </authorList>
    </citation>
    <scope>IDENTIFICATION</scope>
</reference>
<dbReference type="Proteomes" id="UP000035680">
    <property type="component" value="Unassembled WGS sequence"/>
</dbReference>
<dbReference type="WBParaSite" id="SVE_2000300.1">
    <property type="protein sequence ID" value="SVE_2000300.1"/>
    <property type="gene ID" value="SVE_2000300"/>
</dbReference>
<sequence>MCVCCNKMARNRINGSLPWKDLSTKPEENIYIMKLSLKENIVQTISKEDITDTDKELLGSVSQTIFMINIPIQKLHDRLIKIMKNQQNIFLLDSTQLSISLKIQPSYKTENEQDLI</sequence>
<evidence type="ECO:0000313" key="2">
    <source>
        <dbReference type="WBParaSite" id="SVE_2000300.1"/>
    </source>
</evidence>
<proteinExistence type="predicted"/>
<protein>
    <submittedName>
        <fullName evidence="2">Nucleosomal histone kinase 1 (inferred by orthology to a D. melanogaster protein)</fullName>
    </submittedName>
</protein>
<keyword evidence="1" id="KW-1185">Reference proteome</keyword>
<accession>A0A0K0G5I7</accession>
<evidence type="ECO:0000313" key="1">
    <source>
        <dbReference type="Proteomes" id="UP000035680"/>
    </source>
</evidence>
<organism evidence="1 2">
    <name type="scientific">Strongyloides venezuelensis</name>
    <name type="common">Threadworm</name>
    <dbReference type="NCBI Taxonomy" id="75913"/>
    <lineage>
        <taxon>Eukaryota</taxon>
        <taxon>Metazoa</taxon>
        <taxon>Ecdysozoa</taxon>
        <taxon>Nematoda</taxon>
        <taxon>Chromadorea</taxon>
        <taxon>Rhabditida</taxon>
        <taxon>Tylenchina</taxon>
        <taxon>Panagrolaimomorpha</taxon>
        <taxon>Strongyloidoidea</taxon>
        <taxon>Strongyloididae</taxon>
        <taxon>Strongyloides</taxon>
    </lineage>
</organism>
<reference evidence="1" key="1">
    <citation type="submission" date="2014-07" db="EMBL/GenBank/DDBJ databases">
        <authorList>
            <person name="Martin A.A"/>
            <person name="De Silva N."/>
        </authorList>
    </citation>
    <scope>NUCLEOTIDE SEQUENCE</scope>
</reference>
<dbReference type="AlphaFoldDB" id="A0A0K0G5I7"/>